<name>A0ACD3SRB6_9BURK</name>
<comment type="caution">
    <text evidence="1">The sequence shown here is derived from an EMBL/GenBank/DDBJ whole genome shotgun (WGS) entry which is preliminary data.</text>
</comment>
<organism evidence="1 2">
    <name type="scientific">Imbroritus primus</name>
    <dbReference type="NCBI Taxonomy" id="3058603"/>
    <lineage>
        <taxon>Bacteria</taxon>
        <taxon>Pseudomonadati</taxon>
        <taxon>Pseudomonadota</taxon>
        <taxon>Betaproteobacteria</taxon>
        <taxon>Burkholderiales</taxon>
        <taxon>Burkholderiaceae</taxon>
        <taxon>Imbroritus</taxon>
    </lineage>
</organism>
<evidence type="ECO:0000313" key="1">
    <source>
        <dbReference type="EMBL" id="TMS58796.1"/>
    </source>
</evidence>
<evidence type="ECO:0000313" key="2">
    <source>
        <dbReference type="Proteomes" id="UP000004277"/>
    </source>
</evidence>
<proteinExistence type="predicted"/>
<accession>A0ACD3SRB6</accession>
<reference evidence="1" key="1">
    <citation type="submission" date="2019-05" db="EMBL/GenBank/DDBJ databases">
        <title>Revised genome assembly of Burkholderiaceae (previously Ralstonia) sp. PBA.</title>
        <authorList>
            <person name="Gan H.M."/>
        </authorList>
    </citation>
    <scope>NUCLEOTIDE SEQUENCE</scope>
    <source>
        <strain evidence="1">PBA</strain>
    </source>
</reference>
<dbReference type="EMBL" id="AKCV02000015">
    <property type="protein sequence ID" value="TMS58796.1"/>
    <property type="molecule type" value="Genomic_DNA"/>
</dbReference>
<gene>
    <name evidence="1" type="ORF">MW7_008835</name>
</gene>
<dbReference type="Proteomes" id="UP000004277">
    <property type="component" value="Unassembled WGS sequence"/>
</dbReference>
<protein>
    <submittedName>
        <fullName evidence="1">DUF4124 domain-containing protein</fullName>
    </submittedName>
</protein>
<sequence>MIRTLFALTHHRRPAALSVLPALLAATGLALLPAPAEAQWKWRDAQGRLVYSDVPPPPTIPAARIVHAPGGRTAGPLENLPDAPPKPTPAPAAGAQANARSAPAAPAALTPEQAFQKRHEERLKAEAAERERNAEKQVRDARCARLRGYVSALESGLRASRTKPDGSIEFLDDAARAQELNQARETAARECSPAS</sequence>
<keyword evidence="2" id="KW-1185">Reference proteome</keyword>